<feature type="domain" description="4Fe-4S ferredoxin-type" evidence="8">
    <location>
        <begin position="257"/>
        <end position="287"/>
    </location>
</feature>
<dbReference type="Pfam" id="PF00037">
    <property type="entry name" value="Fer4"/>
    <property type="match status" value="3"/>
</dbReference>
<keyword evidence="2" id="KW-0004">4Fe-4S</keyword>
<dbReference type="Pfam" id="PF14697">
    <property type="entry name" value="Fer4_21"/>
    <property type="match status" value="1"/>
</dbReference>
<keyword evidence="4" id="KW-0677">Repeat</keyword>
<feature type="domain" description="4Fe-4S ferredoxin-type" evidence="8">
    <location>
        <begin position="305"/>
        <end position="334"/>
    </location>
</feature>
<keyword evidence="3" id="KW-0479">Metal-binding</keyword>
<evidence type="ECO:0000256" key="7">
    <source>
        <dbReference type="ARBA" id="ARBA00023014"/>
    </source>
</evidence>
<dbReference type="PANTHER" id="PTHR43687">
    <property type="entry name" value="ADENYLYLSULFATE REDUCTASE, BETA SUBUNIT"/>
    <property type="match status" value="1"/>
</dbReference>
<feature type="domain" description="4Fe-4S ferredoxin-type" evidence="8">
    <location>
        <begin position="85"/>
        <end position="114"/>
    </location>
</feature>
<evidence type="ECO:0000256" key="2">
    <source>
        <dbReference type="ARBA" id="ARBA00022485"/>
    </source>
</evidence>
<feature type="domain" description="4Fe-4S ferredoxin-type" evidence="8">
    <location>
        <begin position="151"/>
        <end position="180"/>
    </location>
</feature>
<gene>
    <name evidence="9" type="ORF">ENP88_02505</name>
</gene>
<feature type="domain" description="4Fe-4S ferredoxin-type" evidence="8">
    <location>
        <begin position="338"/>
        <end position="367"/>
    </location>
</feature>
<dbReference type="AlphaFoldDB" id="A0A7J2TH02"/>
<evidence type="ECO:0000313" key="9">
    <source>
        <dbReference type="EMBL" id="HEH35029.1"/>
    </source>
</evidence>
<dbReference type="SUPFAM" id="SSF54862">
    <property type="entry name" value="4Fe-4S ferredoxins"/>
    <property type="match status" value="2"/>
</dbReference>
<accession>A0A7J2TH02</accession>
<dbReference type="PROSITE" id="PS51379">
    <property type="entry name" value="4FE4S_FER_2"/>
    <property type="match status" value="10"/>
</dbReference>
<dbReference type="Gene3D" id="3.30.70.20">
    <property type="match status" value="6"/>
</dbReference>
<feature type="domain" description="4Fe-4S ferredoxin-type" evidence="8">
    <location>
        <begin position="12"/>
        <end position="41"/>
    </location>
</feature>
<dbReference type="GO" id="GO:0046872">
    <property type="term" value="F:metal ion binding"/>
    <property type="evidence" value="ECO:0007669"/>
    <property type="project" value="UniProtKB-KW"/>
</dbReference>
<dbReference type="PANTHER" id="PTHR43687:SF6">
    <property type="entry name" value="L-ASPARTATE SEMIALDEHYDE SULFURTRANSFERASE IRON-SULFUR SUBUNIT"/>
    <property type="match status" value="1"/>
</dbReference>
<sequence length="368" mass="41433">MSGQTIMNKYNRSLEFHPELCRGCGVCESVCPKMAISIRRNGKFFKAEISESCVVCGICADLCPYGAIRGEESIYKELLEEIGFEKIKVDESLCILCGLCMRECPRNAIRVVRQVDKKKLRRGNFRIKEGCIDCRLCTEVCPTKAISVYKGKPSIDYNRCIFCEMCSRICPMNVLEVRCDSCRNLEERSFALSGRVIVDSNLCSTCGICAEICPTKAIRVTKLFEGEQKWFRERCFAECTVCRDICPNFAISYRYVPDKIVEFGKRCNFCGACEKFCPGNAIEITRKLPIELEVNFRKMSRDGKMRLVKVNGNCIGCGICMSICPVGRKEILEIVDGSVTEKVTEDCTACGLCVSNCPVESIEIFEID</sequence>
<keyword evidence="1" id="KW-0813">Transport</keyword>
<dbReference type="PROSITE" id="PS00198">
    <property type="entry name" value="4FE4S_FER_1"/>
    <property type="match status" value="5"/>
</dbReference>
<evidence type="ECO:0000256" key="5">
    <source>
        <dbReference type="ARBA" id="ARBA00022982"/>
    </source>
</evidence>
<dbReference type="InterPro" id="IPR017900">
    <property type="entry name" value="4Fe4S_Fe_S_CS"/>
</dbReference>
<keyword evidence="5" id="KW-0249">Electron transport</keyword>
<dbReference type="CDD" id="cd10549">
    <property type="entry name" value="MtMvhB_like"/>
    <property type="match status" value="1"/>
</dbReference>
<keyword evidence="6" id="KW-0408">Iron</keyword>
<dbReference type="EMBL" id="DSLA01000038">
    <property type="protein sequence ID" value="HEH35029.1"/>
    <property type="molecule type" value="Genomic_DNA"/>
</dbReference>
<organism evidence="9">
    <name type="scientific">Archaeoglobus fulgidus</name>
    <dbReference type="NCBI Taxonomy" id="2234"/>
    <lineage>
        <taxon>Archaea</taxon>
        <taxon>Methanobacteriati</taxon>
        <taxon>Methanobacteriota</taxon>
        <taxon>Archaeoglobi</taxon>
        <taxon>Archaeoglobales</taxon>
        <taxon>Archaeoglobaceae</taxon>
        <taxon>Archaeoglobus</taxon>
    </lineage>
</organism>
<evidence type="ECO:0000256" key="3">
    <source>
        <dbReference type="ARBA" id="ARBA00022723"/>
    </source>
</evidence>
<evidence type="ECO:0000256" key="6">
    <source>
        <dbReference type="ARBA" id="ARBA00023004"/>
    </source>
</evidence>
<evidence type="ECO:0000256" key="1">
    <source>
        <dbReference type="ARBA" id="ARBA00022448"/>
    </source>
</evidence>
<dbReference type="InterPro" id="IPR050572">
    <property type="entry name" value="Fe-S_Ferredoxin"/>
</dbReference>
<feature type="domain" description="4Fe-4S ferredoxin-type" evidence="8">
    <location>
        <begin position="45"/>
        <end position="73"/>
    </location>
</feature>
<feature type="domain" description="4Fe-4S ferredoxin-type" evidence="8">
    <location>
        <begin position="194"/>
        <end position="223"/>
    </location>
</feature>
<evidence type="ECO:0000259" key="8">
    <source>
        <dbReference type="PROSITE" id="PS51379"/>
    </source>
</evidence>
<dbReference type="InterPro" id="IPR017896">
    <property type="entry name" value="4Fe4S_Fe-S-bd"/>
</dbReference>
<proteinExistence type="predicted"/>
<name>A0A7J2TH02_ARCFL</name>
<comment type="caution">
    <text evidence="9">The sequence shown here is derived from an EMBL/GenBank/DDBJ whole genome shotgun (WGS) entry which is preliminary data.</text>
</comment>
<dbReference type="GO" id="GO:0051539">
    <property type="term" value="F:4 iron, 4 sulfur cluster binding"/>
    <property type="evidence" value="ECO:0007669"/>
    <property type="project" value="UniProtKB-KW"/>
</dbReference>
<feature type="domain" description="4Fe-4S ferredoxin-type" evidence="8">
    <location>
        <begin position="123"/>
        <end position="148"/>
    </location>
</feature>
<keyword evidence="7" id="KW-0411">Iron-sulfur</keyword>
<protein>
    <submittedName>
        <fullName evidence="9">4Fe-4S dicluster domain-containing protein</fullName>
    </submittedName>
</protein>
<dbReference type="Pfam" id="PF12838">
    <property type="entry name" value="Fer4_7"/>
    <property type="match status" value="2"/>
</dbReference>
<reference evidence="9" key="1">
    <citation type="journal article" date="2020" name="mSystems">
        <title>Genome- and Community-Level Interaction Insights into Carbon Utilization and Element Cycling Functions of Hydrothermarchaeota in Hydrothermal Sediment.</title>
        <authorList>
            <person name="Zhou Z."/>
            <person name="Liu Y."/>
            <person name="Xu W."/>
            <person name="Pan J."/>
            <person name="Luo Z.H."/>
            <person name="Li M."/>
        </authorList>
    </citation>
    <scope>NUCLEOTIDE SEQUENCE [LARGE SCALE GENOMIC DNA]</scope>
    <source>
        <strain evidence="9">SpSt-26</strain>
    </source>
</reference>
<evidence type="ECO:0000256" key="4">
    <source>
        <dbReference type="ARBA" id="ARBA00022737"/>
    </source>
</evidence>
<dbReference type="GO" id="GO:0016491">
    <property type="term" value="F:oxidoreductase activity"/>
    <property type="evidence" value="ECO:0007669"/>
    <property type="project" value="UniProtKB-ARBA"/>
</dbReference>
<feature type="domain" description="4Fe-4S ferredoxin-type" evidence="8">
    <location>
        <begin position="226"/>
        <end position="256"/>
    </location>
</feature>